<comment type="similarity">
    <text evidence="1">Belongs to the complex I NDUFA12 subunit family.</text>
</comment>
<sequence>MSNGGRGVVVQIWKNFWSSITAKRNPGREVGRDHFGNKYFEVPADPSRGKRRPRRWFEPRIKENFTADMPAEWEAWLRGRRAVPPTQEEIAYNQALMESKKQKAALLDNAAREARDERQRGEAVHQNPYSSFPLYDDYQRIQEGKKADSLKEADLQDSVRPSKESLPK</sequence>
<evidence type="ECO:0000256" key="2">
    <source>
        <dbReference type="SAM" id="MobiDB-lite"/>
    </source>
</evidence>
<feature type="compositionally biased region" description="Basic and acidic residues" evidence="2">
    <location>
        <begin position="137"/>
        <end position="154"/>
    </location>
</feature>
<organism evidence="3">
    <name type="scientific">Amblyomma parvum</name>
    <name type="common">South American tick</name>
    <dbReference type="NCBI Taxonomy" id="251391"/>
    <lineage>
        <taxon>Eukaryota</taxon>
        <taxon>Metazoa</taxon>
        <taxon>Ecdysozoa</taxon>
        <taxon>Arthropoda</taxon>
        <taxon>Chelicerata</taxon>
        <taxon>Arachnida</taxon>
        <taxon>Acari</taxon>
        <taxon>Parasitiformes</taxon>
        <taxon>Ixodida</taxon>
        <taxon>Ixodoidea</taxon>
        <taxon>Ixodidae</taxon>
        <taxon>Amblyomminae</taxon>
        <taxon>Amblyomma</taxon>
    </lineage>
</organism>
<evidence type="ECO:0000313" key="3">
    <source>
        <dbReference type="EMBL" id="JAC26659.1"/>
    </source>
</evidence>
<feature type="region of interest" description="Disordered" evidence="2">
    <location>
        <begin position="108"/>
        <end position="168"/>
    </location>
</feature>
<feature type="compositionally biased region" description="Basic and acidic residues" evidence="2">
    <location>
        <begin position="110"/>
        <end position="123"/>
    </location>
</feature>
<dbReference type="Pfam" id="PF05071">
    <property type="entry name" value="NDUFA12"/>
    <property type="match status" value="1"/>
</dbReference>
<dbReference type="InterPro" id="IPR007763">
    <property type="entry name" value="NDUFA12"/>
</dbReference>
<dbReference type="EMBL" id="GBBL01000661">
    <property type="protein sequence ID" value="JAC26659.1"/>
    <property type="molecule type" value="mRNA"/>
</dbReference>
<dbReference type="GO" id="GO:0032981">
    <property type="term" value="P:mitochondrial respiratory chain complex I assembly"/>
    <property type="evidence" value="ECO:0007669"/>
    <property type="project" value="TreeGrafter"/>
</dbReference>
<dbReference type="GO" id="GO:0005739">
    <property type="term" value="C:mitochondrion"/>
    <property type="evidence" value="ECO:0007669"/>
    <property type="project" value="TreeGrafter"/>
</dbReference>
<name>A0A023FYU8_AMBPA</name>
<accession>A0A023FYU8</accession>
<dbReference type="PANTHER" id="PTHR32470">
    <property type="entry name" value="ADH DEHYDROGENASE [UBIQUINONE] 1 ALPHA SUBCOMPLEX ASSEMBLY FACTOR 2"/>
    <property type="match status" value="1"/>
</dbReference>
<proteinExistence type="evidence at transcript level"/>
<dbReference type="InterPro" id="IPR052618">
    <property type="entry name" value="ComplexI_NDUFA12"/>
</dbReference>
<dbReference type="PANTHER" id="PTHR32470:SF2">
    <property type="entry name" value="NADH DEHYDROGENASE [UBIQUINONE] 1 ALPHA SUBCOMPLEX ASSEMBLY FACTOR 2"/>
    <property type="match status" value="1"/>
</dbReference>
<evidence type="ECO:0000256" key="1">
    <source>
        <dbReference type="ARBA" id="ARBA00007355"/>
    </source>
</evidence>
<protein>
    <submittedName>
        <fullName evidence="3">Uncharacterized protein</fullName>
    </submittedName>
</protein>
<dbReference type="GO" id="GO:0045271">
    <property type="term" value="C:respiratory chain complex I"/>
    <property type="evidence" value="ECO:0007669"/>
    <property type="project" value="InterPro"/>
</dbReference>
<reference evidence="3" key="1">
    <citation type="submission" date="2014-03" db="EMBL/GenBank/DDBJ databases">
        <title>The sialotranscriptome of Amblyomma triste, Amblyomma parvum and Amblyomma cajennense ticks, uncovered by 454-based RNA-seq.</title>
        <authorList>
            <person name="Garcia G.R."/>
            <person name="Gardinassi L.G."/>
            <person name="Ribeiro J.M."/>
            <person name="Anatrielo E."/>
            <person name="Ferreira B.R."/>
            <person name="Moreira H.N."/>
            <person name="Mafra C."/>
            <person name="Olegario M.M."/>
            <person name="Szabo P.J."/>
            <person name="Miranda-Santos I.K."/>
            <person name="Maruyama S.R."/>
        </authorList>
    </citation>
    <scope>NUCLEOTIDE SEQUENCE</scope>
    <source>
        <strain evidence="3">Araguapaz</strain>
        <tissue evidence="3">Salivary glands</tissue>
    </source>
</reference>
<dbReference type="AlphaFoldDB" id="A0A023FYU8"/>